<accession>A0ABW1IVH7</accession>
<dbReference type="RefSeq" id="WP_379896597.1">
    <property type="nucleotide sequence ID" value="NZ_CBCSCT010000005.1"/>
</dbReference>
<proteinExistence type="predicted"/>
<comment type="caution">
    <text evidence="2">The sequence shown here is derived from an EMBL/GenBank/DDBJ whole genome shotgun (WGS) entry which is preliminary data.</text>
</comment>
<evidence type="ECO:0000313" key="2">
    <source>
        <dbReference type="EMBL" id="MFC5989048.1"/>
    </source>
</evidence>
<dbReference type="EMBL" id="JBHSQV010000186">
    <property type="protein sequence ID" value="MFC5989048.1"/>
    <property type="molecule type" value="Genomic_DNA"/>
</dbReference>
<evidence type="ECO:0000256" key="1">
    <source>
        <dbReference type="SAM" id="MobiDB-lite"/>
    </source>
</evidence>
<feature type="compositionally biased region" description="Basic and acidic residues" evidence="1">
    <location>
        <begin position="19"/>
        <end position="42"/>
    </location>
</feature>
<protein>
    <submittedName>
        <fullName evidence="2">Uncharacterized protein</fullName>
    </submittedName>
</protein>
<organism evidence="2 3">
    <name type="scientific">Marinicrinis lubricantis</name>
    <dbReference type="NCBI Taxonomy" id="2086470"/>
    <lineage>
        <taxon>Bacteria</taxon>
        <taxon>Bacillati</taxon>
        <taxon>Bacillota</taxon>
        <taxon>Bacilli</taxon>
        <taxon>Bacillales</taxon>
        <taxon>Paenibacillaceae</taxon>
    </lineage>
</organism>
<evidence type="ECO:0000313" key="3">
    <source>
        <dbReference type="Proteomes" id="UP001596250"/>
    </source>
</evidence>
<feature type="compositionally biased region" description="Polar residues" evidence="1">
    <location>
        <begin position="1"/>
        <end position="10"/>
    </location>
</feature>
<keyword evidence="3" id="KW-1185">Reference proteome</keyword>
<reference evidence="3" key="1">
    <citation type="journal article" date="2019" name="Int. J. Syst. Evol. Microbiol.">
        <title>The Global Catalogue of Microorganisms (GCM) 10K type strain sequencing project: providing services to taxonomists for standard genome sequencing and annotation.</title>
        <authorList>
            <consortium name="The Broad Institute Genomics Platform"/>
            <consortium name="The Broad Institute Genome Sequencing Center for Infectious Disease"/>
            <person name="Wu L."/>
            <person name="Ma J."/>
        </authorList>
    </citation>
    <scope>NUCLEOTIDE SEQUENCE [LARGE SCALE GENOMIC DNA]</scope>
    <source>
        <strain evidence="3">CCM 8749</strain>
    </source>
</reference>
<name>A0ABW1IVH7_9BACL</name>
<feature type="region of interest" description="Disordered" evidence="1">
    <location>
        <begin position="1"/>
        <end position="42"/>
    </location>
</feature>
<dbReference type="Proteomes" id="UP001596250">
    <property type="component" value="Unassembled WGS sequence"/>
</dbReference>
<sequence>MMTGRNNSPKNRGPAGKPSRVEQFSDQHEPFAGKVVKKDLCD</sequence>
<gene>
    <name evidence="2" type="ORF">ACFPXP_21805</name>
</gene>